<proteinExistence type="predicted"/>
<comment type="caution">
    <text evidence="1">The sequence shown here is derived from an EMBL/GenBank/DDBJ whole genome shotgun (WGS) entry which is preliminary data.</text>
</comment>
<reference evidence="1 2" key="1">
    <citation type="submission" date="2023-11" db="EMBL/GenBank/DDBJ databases">
        <authorList>
            <person name="Hedman E."/>
            <person name="Englund M."/>
            <person name="Stromberg M."/>
            <person name="Nyberg Akerstrom W."/>
            <person name="Nylinder S."/>
            <person name="Jareborg N."/>
            <person name="Kallberg Y."/>
            <person name="Kronander E."/>
        </authorList>
    </citation>
    <scope>NUCLEOTIDE SEQUENCE [LARGE SCALE GENOMIC DNA]</scope>
</reference>
<organism evidence="1 2">
    <name type="scientific">Parnassius mnemosyne</name>
    <name type="common">clouded apollo</name>
    <dbReference type="NCBI Taxonomy" id="213953"/>
    <lineage>
        <taxon>Eukaryota</taxon>
        <taxon>Metazoa</taxon>
        <taxon>Ecdysozoa</taxon>
        <taxon>Arthropoda</taxon>
        <taxon>Hexapoda</taxon>
        <taxon>Insecta</taxon>
        <taxon>Pterygota</taxon>
        <taxon>Neoptera</taxon>
        <taxon>Endopterygota</taxon>
        <taxon>Lepidoptera</taxon>
        <taxon>Glossata</taxon>
        <taxon>Ditrysia</taxon>
        <taxon>Papilionoidea</taxon>
        <taxon>Papilionidae</taxon>
        <taxon>Parnassiinae</taxon>
        <taxon>Parnassini</taxon>
        <taxon>Parnassius</taxon>
        <taxon>Driopa</taxon>
    </lineage>
</organism>
<name>A0AAV1L4Q0_9NEOP</name>
<protein>
    <submittedName>
        <fullName evidence="1">Uncharacterized protein</fullName>
    </submittedName>
</protein>
<sequence>MKRSVYKSGTRKVIFKVFQECMAEFQAGKFLSDLSDVYGRTAKITGVSESIIRHIVDDDVYFARGGSLYNDIDKLVISVSDDSPSQSEKSEMDQFNYARASGNISGIEYLDSGYLDSD</sequence>
<dbReference type="Proteomes" id="UP001314205">
    <property type="component" value="Unassembled WGS sequence"/>
</dbReference>
<dbReference type="AlphaFoldDB" id="A0AAV1L4Q0"/>
<accession>A0AAV1L4Q0</accession>
<keyword evidence="2" id="KW-1185">Reference proteome</keyword>
<evidence type="ECO:0000313" key="1">
    <source>
        <dbReference type="EMBL" id="CAK1589369.1"/>
    </source>
</evidence>
<evidence type="ECO:0000313" key="2">
    <source>
        <dbReference type="Proteomes" id="UP001314205"/>
    </source>
</evidence>
<gene>
    <name evidence="1" type="ORF">PARMNEM_LOCUS9881</name>
</gene>
<dbReference type="EMBL" id="CAVLGL010000083">
    <property type="protein sequence ID" value="CAK1589369.1"/>
    <property type="molecule type" value="Genomic_DNA"/>
</dbReference>